<dbReference type="STRING" id="498211.CJA_2390"/>
<keyword evidence="1" id="KW-0812">Transmembrane</keyword>
<dbReference type="Gene3D" id="3.30.700.10">
    <property type="entry name" value="Glycoprotein, Type 4 Pilin"/>
    <property type="match status" value="1"/>
</dbReference>
<gene>
    <name evidence="2" type="ordered locus">CJA_2390</name>
</gene>
<proteinExistence type="predicted"/>
<dbReference type="KEGG" id="cja:CJA_2390"/>
<protein>
    <recommendedName>
        <fullName evidence="4">MSHA pilin protein MshA</fullName>
    </recommendedName>
</protein>
<keyword evidence="1" id="KW-0472">Membrane</keyword>
<feature type="transmembrane region" description="Helical" evidence="1">
    <location>
        <begin position="42"/>
        <end position="63"/>
    </location>
</feature>
<evidence type="ECO:0000313" key="3">
    <source>
        <dbReference type="Proteomes" id="UP000001036"/>
    </source>
</evidence>
<dbReference type="HOGENOM" id="CLU_098637_4_0_6"/>
<evidence type="ECO:0000256" key="1">
    <source>
        <dbReference type="SAM" id="Phobius"/>
    </source>
</evidence>
<dbReference type="PANTHER" id="PTHR30093">
    <property type="entry name" value="GENERAL SECRETION PATHWAY PROTEIN G"/>
    <property type="match status" value="1"/>
</dbReference>
<dbReference type="PROSITE" id="PS00409">
    <property type="entry name" value="PROKAR_NTER_METHYL"/>
    <property type="match status" value="1"/>
</dbReference>
<dbReference type="SUPFAM" id="SSF54523">
    <property type="entry name" value="Pili subunits"/>
    <property type="match status" value="1"/>
</dbReference>
<dbReference type="EMBL" id="CP000934">
    <property type="protein sequence ID" value="ACE83084.1"/>
    <property type="molecule type" value="Genomic_DNA"/>
</dbReference>
<name>B3PKC2_CELJU</name>
<evidence type="ECO:0008006" key="4">
    <source>
        <dbReference type="Google" id="ProtNLM"/>
    </source>
</evidence>
<dbReference type="PANTHER" id="PTHR30093:SF46">
    <property type="entry name" value="MSHA MINOR PILIN PROTEIN MSHB"/>
    <property type="match status" value="1"/>
</dbReference>
<organism evidence="2 3">
    <name type="scientific">Cellvibrio japonicus (strain Ueda107)</name>
    <name type="common">Pseudomonas fluorescens subsp. cellulosa</name>
    <dbReference type="NCBI Taxonomy" id="498211"/>
    <lineage>
        <taxon>Bacteria</taxon>
        <taxon>Pseudomonadati</taxon>
        <taxon>Pseudomonadota</taxon>
        <taxon>Gammaproteobacteria</taxon>
        <taxon>Cellvibrionales</taxon>
        <taxon>Cellvibrionaceae</taxon>
        <taxon>Cellvibrio</taxon>
    </lineage>
</organism>
<accession>B3PKC2</accession>
<dbReference type="Proteomes" id="UP000001036">
    <property type="component" value="Chromosome"/>
</dbReference>
<keyword evidence="1" id="KW-1133">Transmembrane helix</keyword>
<dbReference type="AlphaFoldDB" id="B3PKC2"/>
<dbReference type="eggNOG" id="COG2165">
    <property type="taxonomic scope" value="Bacteria"/>
</dbReference>
<dbReference type="Pfam" id="PF07963">
    <property type="entry name" value="N_methyl"/>
    <property type="match status" value="1"/>
</dbReference>
<reference evidence="2 3" key="1">
    <citation type="journal article" date="2008" name="J. Bacteriol.">
        <title>Insights into plant cell wall degradation from the genome sequence of the soil bacterium Cellvibrio japonicus.</title>
        <authorList>
            <person name="Deboy R.T."/>
            <person name="Mongodin E.F."/>
            <person name="Fouts D.E."/>
            <person name="Tailford L.E."/>
            <person name="Khouri H."/>
            <person name="Emerson J.B."/>
            <person name="Mohamoud Y."/>
            <person name="Watkins K."/>
            <person name="Henrissat B."/>
            <person name="Gilbert H.J."/>
            <person name="Nelson K.E."/>
        </authorList>
    </citation>
    <scope>NUCLEOTIDE SEQUENCE [LARGE SCALE GENOMIC DNA]</scope>
    <source>
        <strain evidence="2 3">Ueda107</strain>
    </source>
</reference>
<keyword evidence="3" id="KW-1185">Reference proteome</keyword>
<dbReference type="InterPro" id="IPR012902">
    <property type="entry name" value="N_methyl_site"/>
</dbReference>
<dbReference type="InterPro" id="IPR045584">
    <property type="entry name" value="Pilin-like"/>
</dbReference>
<dbReference type="NCBIfam" id="TIGR02532">
    <property type="entry name" value="IV_pilin_GFxxxE"/>
    <property type="match status" value="1"/>
</dbReference>
<sequence length="165" mass="16801">MSKVVRSDFVVLSTFRDVGFTGKQSLMYFLSLEACCMTKQSGFTLIELIAVIVILGILAATALPRFIDMSDAAEQATVDGIAGNMGSAMALNYAAAVATNAGVTGGTTHMPVTDCDDVGGVLVGGIPTGYTVGSVALTNLGDTAVCTVTQTASSRTANFQGFGAP</sequence>
<evidence type="ECO:0000313" key="2">
    <source>
        <dbReference type="EMBL" id="ACE83084.1"/>
    </source>
</evidence>